<dbReference type="GO" id="GO:0008270">
    <property type="term" value="F:zinc ion binding"/>
    <property type="evidence" value="ECO:0007669"/>
    <property type="project" value="UniProtKB-KW"/>
</dbReference>
<evidence type="ECO:0000313" key="6">
    <source>
        <dbReference type="EMBL" id="KAJ7963412.1"/>
    </source>
</evidence>
<sequence length="176" mass="20183">MKMPNPIAELLHLLGRLILIFAVLCFHPRLGSLIHGYQDQAEEDEFNRASPSMVPVPIANHVMSKLIKKKLQVMPLSKYLNQYSREGDEDSAFCAICLSSIEKSQEIRVPANCSHLYHRECMDEWVDQNQVTCPLCRLQLLPAQDDEIKGVTVRDPWRMDQRIAYLFGEDSVLESI</sequence>
<evidence type="ECO:0000256" key="2">
    <source>
        <dbReference type="ARBA" id="ARBA00022771"/>
    </source>
</evidence>
<evidence type="ECO:0000259" key="5">
    <source>
        <dbReference type="PROSITE" id="PS50089"/>
    </source>
</evidence>
<evidence type="ECO:0000256" key="3">
    <source>
        <dbReference type="ARBA" id="ARBA00022833"/>
    </source>
</evidence>
<dbReference type="EMBL" id="JARAOO010000007">
    <property type="protein sequence ID" value="KAJ7963412.1"/>
    <property type="molecule type" value="Genomic_DNA"/>
</dbReference>
<gene>
    <name evidence="6" type="ORF">O6P43_018516</name>
</gene>
<dbReference type="GO" id="GO:0061630">
    <property type="term" value="F:ubiquitin protein ligase activity"/>
    <property type="evidence" value="ECO:0007669"/>
    <property type="project" value="TreeGrafter"/>
</dbReference>
<dbReference type="Proteomes" id="UP001163823">
    <property type="component" value="Chromosome 7"/>
</dbReference>
<comment type="caution">
    <text evidence="6">The sequence shown here is derived from an EMBL/GenBank/DDBJ whole genome shotgun (WGS) entry which is preliminary data.</text>
</comment>
<evidence type="ECO:0000256" key="1">
    <source>
        <dbReference type="ARBA" id="ARBA00022723"/>
    </source>
</evidence>
<keyword evidence="3" id="KW-0862">Zinc</keyword>
<accession>A0AAD7LSL3</accession>
<proteinExistence type="predicted"/>
<reference evidence="6" key="1">
    <citation type="journal article" date="2023" name="Science">
        <title>Elucidation of the pathway for biosynthesis of saponin adjuvants from the soapbark tree.</title>
        <authorList>
            <person name="Reed J."/>
            <person name="Orme A."/>
            <person name="El-Demerdash A."/>
            <person name="Owen C."/>
            <person name="Martin L.B.B."/>
            <person name="Misra R.C."/>
            <person name="Kikuchi S."/>
            <person name="Rejzek M."/>
            <person name="Martin A.C."/>
            <person name="Harkess A."/>
            <person name="Leebens-Mack J."/>
            <person name="Louveau T."/>
            <person name="Stephenson M.J."/>
            <person name="Osbourn A."/>
        </authorList>
    </citation>
    <scope>NUCLEOTIDE SEQUENCE</scope>
    <source>
        <strain evidence="6">S10</strain>
    </source>
</reference>
<dbReference type="PANTHER" id="PTHR45969:SF22">
    <property type="entry name" value="E3 UBIQUITIN-PROTEIN LIGASE RHA1B-LIKE"/>
    <property type="match status" value="1"/>
</dbReference>
<dbReference type="InterPro" id="IPR013083">
    <property type="entry name" value="Znf_RING/FYVE/PHD"/>
</dbReference>
<keyword evidence="2 4" id="KW-0863">Zinc-finger</keyword>
<dbReference type="SMART" id="SM00184">
    <property type="entry name" value="RING"/>
    <property type="match status" value="1"/>
</dbReference>
<dbReference type="InterPro" id="IPR001841">
    <property type="entry name" value="Znf_RING"/>
</dbReference>
<dbReference type="PANTHER" id="PTHR45969">
    <property type="entry name" value="RING ZINC FINGER PROTEIN-RELATED"/>
    <property type="match status" value="1"/>
</dbReference>
<dbReference type="AlphaFoldDB" id="A0AAD7LSL3"/>
<evidence type="ECO:0000256" key="4">
    <source>
        <dbReference type="PROSITE-ProRule" id="PRU00175"/>
    </source>
</evidence>
<dbReference type="GO" id="GO:0016567">
    <property type="term" value="P:protein ubiquitination"/>
    <property type="evidence" value="ECO:0007669"/>
    <property type="project" value="TreeGrafter"/>
</dbReference>
<dbReference type="Gene3D" id="3.30.40.10">
    <property type="entry name" value="Zinc/RING finger domain, C3HC4 (zinc finger)"/>
    <property type="match status" value="1"/>
</dbReference>
<protein>
    <submittedName>
        <fullName evidence="6">RING finger protein</fullName>
    </submittedName>
</protein>
<feature type="domain" description="RING-type" evidence="5">
    <location>
        <begin position="94"/>
        <end position="137"/>
    </location>
</feature>
<dbReference type="PROSITE" id="PS50089">
    <property type="entry name" value="ZF_RING_2"/>
    <property type="match status" value="1"/>
</dbReference>
<organism evidence="6 7">
    <name type="scientific">Quillaja saponaria</name>
    <name type="common">Soap bark tree</name>
    <dbReference type="NCBI Taxonomy" id="32244"/>
    <lineage>
        <taxon>Eukaryota</taxon>
        <taxon>Viridiplantae</taxon>
        <taxon>Streptophyta</taxon>
        <taxon>Embryophyta</taxon>
        <taxon>Tracheophyta</taxon>
        <taxon>Spermatophyta</taxon>
        <taxon>Magnoliopsida</taxon>
        <taxon>eudicotyledons</taxon>
        <taxon>Gunneridae</taxon>
        <taxon>Pentapetalae</taxon>
        <taxon>rosids</taxon>
        <taxon>fabids</taxon>
        <taxon>Fabales</taxon>
        <taxon>Quillajaceae</taxon>
        <taxon>Quillaja</taxon>
    </lineage>
</organism>
<keyword evidence="7" id="KW-1185">Reference proteome</keyword>
<dbReference type="SUPFAM" id="SSF57850">
    <property type="entry name" value="RING/U-box"/>
    <property type="match status" value="1"/>
</dbReference>
<dbReference type="Pfam" id="PF13639">
    <property type="entry name" value="zf-RING_2"/>
    <property type="match status" value="1"/>
</dbReference>
<name>A0AAD7LSL3_QUISA</name>
<evidence type="ECO:0000313" key="7">
    <source>
        <dbReference type="Proteomes" id="UP001163823"/>
    </source>
</evidence>
<keyword evidence="1" id="KW-0479">Metal-binding</keyword>
<dbReference type="KEGG" id="qsa:O6P43_018516"/>